<reference evidence="2" key="1">
    <citation type="journal article" date="2019" name="bioRxiv">
        <title>The Genome of the Zebra Mussel, Dreissena polymorpha: A Resource for Invasive Species Research.</title>
        <authorList>
            <person name="McCartney M.A."/>
            <person name="Auch B."/>
            <person name="Kono T."/>
            <person name="Mallez S."/>
            <person name="Zhang Y."/>
            <person name="Obille A."/>
            <person name="Becker A."/>
            <person name="Abrahante J.E."/>
            <person name="Garbe J."/>
            <person name="Badalamenti J.P."/>
            <person name="Herman A."/>
            <person name="Mangelson H."/>
            <person name="Liachko I."/>
            <person name="Sullivan S."/>
            <person name="Sone E.D."/>
            <person name="Koren S."/>
            <person name="Silverstein K.A.T."/>
            <person name="Beckman K.B."/>
            <person name="Gohl D.M."/>
        </authorList>
    </citation>
    <scope>NUCLEOTIDE SEQUENCE</scope>
    <source>
        <strain evidence="2">Duluth1</strain>
        <tissue evidence="2">Whole animal</tissue>
    </source>
</reference>
<accession>A0A9D4GMH0</accession>
<dbReference type="Proteomes" id="UP000828390">
    <property type="component" value="Unassembled WGS sequence"/>
</dbReference>
<gene>
    <name evidence="2" type="ORF">DPMN_121302</name>
</gene>
<organism evidence="2 3">
    <name type="scientific">Dreissena polymorpha</name>
    <name type="common">Zebra mussel</name>
    <name type="synonym">Mytilus polymorpha</name>
    <dbReference type="NCBI Taxonomy" id="45954"/>
    <lineage>
        <taxon>Eukaryota</taxon>
        <taxon>Metazoa</taxon>
        <taxon>Spiralia</taxon>
        <taxon>Lophotrochozoa</taxon>
        <taxon>Mollusca</taxon>
        <taxon>Bivalvia</taxon>
        <taxon>Autobranchia</taxon>
        <taxon>Heteroconchia</taxon>
        <taxon>Euheterodonta</taxon>
        <taxon>Imparidentia</taxon>
        <taxon>Neoheterodontei</taxon>
        <taxon>Myida</taxon>
        <taxon>Dreissenoidea</taxon>
        <taxon>Dreissenidae</taxon>
        <taxon>Dreissena</taxon>
    </lineage>
</organism>
<evidence type="ECO:0000313" key="2">
    <source>
        <dbReference type="EMBL" id="KAH3819563.1"/>
    </source>
</evidence>
<feature type="compositionally biased region" description="Basic residues" evidence="1">
    <location>
        <begin position="35"/>
        <end position="51"/>
    </location>
</feature>
<name>A0A9D4GMH0_DREPO</name>
<dbReference type="EMBL" id="JAIWYP010000005">
    <property type="protein sequence ID" value="KAH3819563.1"/>
    <property type="molecule type" value="Genomic_DNA"/>
</dbReference>
<keyword evidence="3" id="KW-1185">Reference proteome</keyword>
<reference evidence="2" key="2">
    <citation type="submission" date="2020-11" db="EMBL/GenBank/DDBJ databases">
        <authorList>
            <person name="McCartney M.A."/>
            <person name="Auch B."/>
            <person name="Kono T."/>
            <person name="Mallez S."/>
            <person name="Becker A."/>
            <person name="Gohl D.M."/>
            <person name="Silverstein K.A.T."/>
            <person name="Koren S."/>
            <person name="Bechman K.B."/>
            <person name="Herman A."/>
            <person name="Abrahante J.E."/>
            <person name="Garbe J."/>
        </authorList>
    </citation>
    <scope>NUCLEOTIDE SEQUENCE</scope>
    <source>
        <strain evidence="2">Duluth1</strain>
        <tissue evidence="2">Whole animal</tissue>
    </source>
</reference>
<sequence>MSQAAMENLYYIAHDAPQALEMRGFGWESGGGGGKKGKKGKKGGKKKKKKK</sequence>
<proteinExistence type="predicted"/>
<feature type="region of interest" description="Disordered" evidence="1">
    <location>
        <begin position="23"/>
        <end position="51"/>
    </location>
</feature>
<comment type="caution">
    <text evidence="2">The sequence shown here is derived from an EMBL/GenBank/DDBJ whole genome shotgun (WGS) entry which is preliminary data.</text>
</comment>
<protein>
    <submittedName>
        <fullName evidence="2">Uncharacterized protein</fullName>
    </submittedName>
</protein>
<evidence type="ECO:0000256" key="1">
    <source>
        <dbReference type="SAM" id="MobiDB-lite"/>
    </source>
</evidence>
<evidence type="ECO:0000313" key="3">
    <source>
        <dbReference type="Proteomes" id="UP000828390"/>
    </source>
</evidence>
<dbReference type="AlphaFoldDB" id="A0A9D4GMH0"/>